<dbReference type="OrthoDB" id="1716712at2"/>
<evidence type="ECO:0008006" key="3">
    <source>
        <dbReference type="Google" id="ProtNLM"/>
    </source>
</evidence>
<dbReference type="Proteomes" id="UP000184375">
    <property type="component" value="Unassembled WGS sequence"/>
</dbReference>
<evidence type="ECO:0000313" key="2">
    <source>
        <dbReference type="Proteomes" id="UP000184375"/>
    </source>
</evidence>
<sequence>MNKTTTVRIDKSTYEVIKKLSLELKESMQSIIEKAIKEYNKKILLENTAKAFANLKSNKELWKEEIEERNLWDNTLEDLEE</sequence>
<gene>
    <name evidence="1" type="ORF">SAMN05660826_00916</name>
</gene>
<protein>
    <recommendedName>
        <fullName evidence="3">Ribbon-helix-helix protein, copG family</fullName>
    </recommendedName>
</protein>
<proteinExistence type="predicted"/>
<name>A0A1M7IBZ1_9FIRM</name>
<dbReference type="AlphaFoldDB" id="A0A1M7IBZ1"/>
<organism evidence="1 2">
    <name type="scientific">Caldanaerovirga acetigignens</name>
    <dbReference type="NCBI Taxonomy" id="447595"/>
    <lineage>
        <taxon>Bacteria</taxon>
        <taxon>Bacillati</taxon>
        <taxon>Bacillota</taxon>
        <taxon>Clostridia</taxon>
        <taxon>Thermosediminibacterales</taxon>
        <taxon>Thermosediminibacteraceae</taxon>
        <taxon>Caldanaerovirga</taxon>
    </lineage>
</organism>
<accession>A0A1M7IBZ1</accession>
<keyword evidence="2" id="KW-1185">Reference proteome</keyword>
<dbReference type="RefSeq" id="WP_073255324.1">
    <property type="nucleotide sequence ID" value="NZ_FRCR01000004.1"/>
</dbReference>
<dbReference type="EMBL" id="FRCR01000004">
    <property type="protein sequence ID" value="SHM38113.1"/>
    <property type="molecule type" value="Genomic_DNA"/>
</dbReference>
<reference evidence="2" key="1">
    <citation type="submission" date="2016-11" db="EMBL/GenBank/DDBJ databases">
        <authorList>
            <person name="Varghese N."/>
            <person name="Submissions S."/>
        </authorList>
    </citation>
    <scope>NUCLEOTIDE SEQUENCE [LARGE SCALE GENOMIC DNA]</scope>
    <source>
        <strain evidence="2">DSM 18802</strain>
    </source>
</reference>
<evidence type="ECO:0000313" key="1">
    <source>
        <dbReference type="EMBL" id="SHM38113.1"/>
    </source>
</evidence>